<dbReference type="InterPro" id="IPR036691">
    <property type="entry name" value="Endo/exonu/phosph_ase_sf"/>
</dbReference>
<dbReference type="GO" id="GO:0003676">
    <property type="term" value="F:nucleic acid binding"/>
    <property type="evidence" value="ECO:0007669"/>
    <property type="project" value="InterPro"/>
</dbReference>
<dbReference type="InterPro" id="IPR005135">
    <property type="entry name" value="Endo/exonuclease/phosphatase"/>
</dbReference>
<dbReference type="Pfam" id="PF00078">
    <property type="entry name" value="RVT_1"/>
    <property type="match status" value="1"/>
</dbReference>
<dbReference type="GO" id="GO:0071897">
    <property type="term" value="P:DNA biosynthetic process"/>
    <property type="evidence" value="ECO:0007669"/>
    <property type="project" value="UniProtKB-ARBA"/>
</dbReference>
<sequence>MSSKKPKRKRTNAEDAIEAATLQLANKYDPLTDHPDSDLSDDESQMDETDENRPDTKPPPPIVYHGKCNLKELLQILDATTSEKVDVKPTRANTIIFAKNHDDFSKIKAVLKNQVNAEWHTYATKEEKTHGFVVFGLDHQPDPDQVKTELLNQKIMVKNVYQMKNTKFPTYVIITDRLTTLSDLQTNARAIDRIIVRWEKLKRKTQIIQCHRCQKWGHAATNCNATIKCLKCGDAHATSECTIKKEDTSTHYKIKCANCAGSHLANSTDCRVYLDRLKYIAEKRTKKAPPNPTFVDAPLPANNPWTKPAPAPAPAPANKGPATIEAQTINTENGAKLPEVDKVKIDEFMEFMEEIRKMNELINISKMLPIMKSRAARTRRGILIKIMEERKLKIATWNANGLLGKLQDLKVFLKMHDTDILTISETKLLNSDNVKIEGYNILRKQRDTNTRGGGVAIILKTDIPFTIVRLPATVFECTAIKQTDLDQILNSSNNVIIAGDINARHIDWGNSYNNTNGITLKNYIDSHAVTINHPMTHTHFPANNNDPSTIDFFLLKNVTNYTQAITIPALKSDHNPVKFSIDDIPRENLMKSFTSYKHTNWKKLRHTLDSQIIINSNISTSTELDAEINKLTQALLHAKKLHSQTIRTKTPRTQIPPEIINLTKDRNKYRKLHQRTGLLAYKNLTQDLNRDIKNKIITYNNNQWETLLKNASTKNNSLWKLTRARTKKRSEIPPLTNINNVEAITNKQKAESFADYFQSIHNHNNANDTQQARIENEIDKLTKQPTTTDPEYIKKTQTNPHEIGTILHKLKNNKAAGDDQIDNLLIKNISRKARVQLSHIINAAIKLNYFPSQYKTATVVPILKPGKNNNKTENYRPISLLSTISKIFEKIIHRRLTKMLNELNINQEYQFGFKSRHSTTHQLARISNDILINFNKDKHTALTLLDLEKAFDRVWIKGLLYKMHQAGLNINFIKLMSSYLTSRRIKVKVNNETSNEKQINAGVPQGSEMLWLHPQCNSQLNNKGHRPQTPTPIPFPTLSPPHVKLM</sequence>
<keyword evidence="4" id="KW-1185">Reference proteome</keyword>
<evidence type="ECO:0000313" key="4">
    <source>
        <dbReference type="Proteomes" id="UP000719412"/>
    </source>
</evidence>
<protein>
    <recommendedName>
        <fullName evidence="2">Reverse transcriptase domain-containing protein</fullName>
    </recommendedName>
</protein>
<dbReference type="GO" id="GO:0008270">
    <property type="term" value="F:zinc ion binding"/>
    <property type="evidence" value="ECO:0007669"/>
    <property type="project" value="InterPro"/>
</dbReference>
<dbReference type="Gene3D" id="3.60.10.10">
    <property type="entry name" value="Endonuclease/exonuclease/phosphatase"/>
    <property type="match status" value="1"/>
</dbReference>
<name>A0A8J6LFU7_TENMO</name>
<organism evidence="3 4">
    <name type="scientific">Tenebrio molitor</name>
    <name type="common">Yellow mealworm beetle</name>
    <dbReference type="NCBI Taxonomy" id="7067"/>
    <lineage>
        <taxon>Eukaryota</taxon>
        <taxon>Metazoa</taxon>
        <taxon>Ecdysozoa</taxon>
        <taxon>Arthropoda</taxon>
        <taxon>Hexapoda</taxon>
        <taxon>Insecta</taxon>
        <taxon>Pterygota</taxon>
        <taxon>Neoptera</taxon>
        <taxon>Endopterygota</taxon>
        <taxon>Coleoptera</taxon>
        <taxon>Polyphaga</taxon>
        <taxon>Cucujiformia</taxon>
        <taxon>Tenebrionidae</taxon>
        <taxon>Tenebrio</taxon>
    </lineage>
</organism>
<dbReference type="SUPFAM" id="SSF57756">
    <property type="entry name" value="Retrovirus zinc finger-like domains"/>
    <property type="match status" value="1"/>
</dbReference>
<dbReference type="Pfam" id="PF14529">
    <property type="entry name" value="Exo_endo_phos_2"/>
    <property type="match status" value="1"/>
</dbReference>
<feature type="region of interest" description="Disordered" evidence="1">
    <location>
        <begin position="1019"/>
        <end position="1046"/>
    </location>
</feature>
<dbReference type="CDD" id="cd01650">
    <property type="entry name" value="RT_nLTR_like"/>
    <property type="match status" value="1"/>
</dbReference>
<dbReference type="EMBL" id="JABDTM020026904">
    <property type="protein sequence ID" value="KAH0811296.1"/>
    <property type="molecule type" value="Genomic_DNA"/>
</dbReference>
<accession>A0A8J6LFU7</accession>
<dbReference type="InterPro" id="IPR000477">
    <property type="entry name" value="RT_dom"/>
</dbReference>
<dbReference type="AlphaFoldDB" id="A0A8J6LFU7"/>
<comment type="caution">
    <text evidence="3">The sequence shown here is derived from an EMBL/GenBank/DDBJ whole genome shotgun (WGS) entry which is preliminary data.</text>
</comment>
<feature type="compositionally biased region" description="Acidic residues" evidence="1">
    <location>
        <begin position="38"/>
        <end position="50"/>
    </location>
</feature>
<dbReference type="SUPFAM" id="SSF56219">
    <property type="entry name" value="DNase I-like"/>
    <property type="match status" value="1"/>
</dbReference>
<feature type="region of interest" description="Disordered" evidence="1">
    <location>
        <begin position="1"/>
        <end position="63"/>
    </location>
</feature>
<dbReference type="GO" id="GO:0003824">
    <property type="term" value="F:catalytic activity"/>
    <property type="evidence" value="ECO:0007669"/>
    <property type="project" value="InterPro"/>
</dbReference>
<reference evidence="3" key="1">
    <citation type="journal article" date="2020" name="J Insects Food Feed">
        <title>The yellow mealworm (Tenebrio molitor) genome: a resource for the emerging insects as food and feed industry.</title>
        <authorList>
            <person name="Eriksson T."/>
            <person name="Andere A."/>
            <person name="Kelstrup H."/>
            <person name="Emery V."/>
            <person name="Picard C."/>
        </authorList>
    </citation>
    <scope>NUCLEOTIDE SEQUENCE</scope>
    <source>
        <strain evidence="3">Stoneville</strain>
        <tissue evidence="3">Whole head</tissue>
    </source>
</reference>
<evidence type="ECO:0000313" key="3">
    <source>
        <dbReference type="EMBL" id="KAH0811296.1"/>
    </source>
</evidence>
<dbReference type="PROSITE" id="PS50878">
    <property type="entry name" value="RT_POL"/>
    <property type="match status" value="1"/>
</dbReference>
<dbReference type="PANTHER" id="PTHR19446">
    <property type="entry name" value="REVERSE TRANSCRIPTASES"/>
    <property type="match status" value="1"/>
</dbReference>
<evidence type="ECO:0000256" key="1">
    <source>
        <dbReference type="SAM" id="MobiDB-lite"/>
    </source>
</evidence>
<dbReference type="Proteomes" id="UP000719412">
    <property type="component" value="Unassembled WGS sequence"/>
</dbReference>
<reference evidence="3" key="2">
    <citation type="submission" date="2021-08" db="EMBL/GenBank/DDBJ databases">
        <authorList>
            <person name="Eriksson T."/>
        </authorList>
    </citation>
    <scope>NUCLEOTIDE SEQUENCE</scope>
    <source>
        <strain evidence="3">Stoneville</strain>
        <tissue evidence="3">Whole head</tissue>
    </source>
</reference>
<dbReference type="SUPFAM" id="SSF56672">
    <property type="entry name" value="DNA/RNA polymerases"/>
    <property type="match status" value="1"/>
</dbReference>
<proteinExistence type="predicted"/>
<feature type="domain" description="Reverse transcriptase" evidence="2">
    <location>
        <begin position="843"/>
        <end position="1046"/>
    </location>
</feature>
<feature type="compositionally biased region" description="Pro residues" evidence="1">
    <location>
        <begin position="1029"/>
        <end position="1039"/>
    </location>
</feature>
<dbReference type="InterPro" id="IPR036875">
    <property type="entry name" value="Znf_CCHC_sf"/>
</dbReference>
<gene>
    <name evidence="3" type="ORF">GEV33_011495</name>
</gene>
<feature type="compositionally biased region" description="Basic residues" evidence="1">
    <location>
        <begin position="1"/>
        <end position="10"/>
    </location>
</feature>
<evidence type="ECO:0000259" key="2">
    <source>
        <dbReference type="PROSITE" id="PS50878"/>
    </source>
</evidence>
<dbReference type="InterPro" id="IPR043502">
    <property type="entry name" value="DNA/RNA_pol_sf"/>
</dbReference>